<dbReference type="GO" id="GO:0005666">
    <property type="term" value="C:RNA polymerase III complex"/>
    <property type="evidence" value="ECO:0007669"/>
    <property type="project" value="TreeGrafter"/>
</dbReference>
<dbReference type="Proteomes" id="UP000292702">
    <property type="component" value="Unassembled WGS sequence"/>
</dbReference>
<dbReference type="EMBL" id="RWJN01000137">
    <property type="protein sequence ID" value="TCD66367.1"/>
    <property type="molecule type" value="Genomic_DNA"/>
</dbReference>
<evidence type="ECO:0008006" key="4">
    <source>
        <dbReference type="Google" id="ProtNLM"/>
    </source>
</evidence>
<organism evidence="2 3">
    <name type="scientific">Steccherinum ochraceum</name>
    <dbReference type="NCBI Taxonomy" id="92696"/>
    <lineage>
        <taxon>Eukaryota</taxon>
        <taxon>Fungi</taxon>
        <taxon>Dikarya</taxon>
        <taxon>Basidiomycota</taxon>
        <taxon>Agaricomycotina</taxon>
        <taxon>Agaricomycetes</taxon>
        <taxon>Polyporales</taxon>
        <taxon>Steccherinaceae</taxon>
        <taxon>Steccherinum</taxon>
    </lineage>
</organism>
<feature type="region of interest" description="Disordered" evidence="1">
    <location>
        <begin position="83"/>
        <end position="118"/>
    </location>
</feature>
<feature type="compositionally biased region" description="Acidic residues" evidence="1">
    <location>
        <begin position="172"/>
        <end position="184"/>
    </location>
</feature>
<comment type="caution">
    <text evidence="2">The sequence shown here is derived from an EMBL/GenBank/DDBJ whole genome shotgun (WGS) entry which is preliminary data.</text>
</comment>
<name>A0A4V2MWH9_9APHY</name>
<evidence type="ECO:0000256" key="1">
    <source>
        <dbReference type="SAM" id="MobiDB-lite"/>
    </source>
</evidence>
<protein>
    <recommendedName>
        <fullName evidence="4">DNA-directed RNA polymerase III subunit rpc5</fullName>
    </recommendedName>
</protein>
<sequence length="286" mass="32074">MSEEDRLVSVLPVHFSNTLAPNVHLHQYPLLNRPLQVPPSAAASGKRIRARMKPSVRRLEVHVPVDTRQEVWNTDRSKELGTARVADDKERNQESVQKGKQRDDEPEHRLGEVRMRGEPVPHSGAYVLGVVRDGVLHLHPISETYQLRPTLTYMDILMRKTKRSRGGAGSDSDSDDGPPPDPDEPAPAPAPKKEKKKAGESKEVQISIKKVTDDKGMSLGGGLTAVRREMLMAIRAEEDEKWEDYEYCDGEAAESNEAFENVLSRNEEVLECKSDITKMLKDIRGL</sequence>
<evidence type="ECO:0000313" key="3">
    <source>
        <dbReference type="Proteomes" id="UP000292702"/>
    </source>
</evidence>
<reference evidence="2 3" key="1">
    <citation type="submission" date="2018-11" db="EMBL/GenBank/DDBJ databases">
        <title>Genome assembly of Steccherinum ochraceum LE-BIN_3174, the white-rot fungus of the Steccherinaceae family (The Residual Polyporoid clade, Polyporales, Basidiomycota).</title>
        <authorList>
            <person name="Fedorova T.V."/>
            <person name="Glazunova O.A."/>
            <person name="Landesman E.O."/>
            <person name="Moiseenko K.V."/>
            <person name="Psurtseva N.V."/>
            <person name="Savinova O.S."/>
            <person name="Shakhova N.V."/>
            <person name="Tyazhelova T.V."/>
            <person name="Vasina D.V."/>
        </authorList>
    </citation>
    <scope>NUCLEOTIDE SEQUENCE [LARGE SCALE GENOMIC DNA]</scope>
    <source>
        <strain evidence="2 3">LE-BIN_3174</strain>
    </source>
</reference>
<feature type="compositionally biased region" description="Basic and acidic residues" evidence="1">
    <location>
        <begin position="83"/>
        <end position="93"/>
    </location>
</feature>
<dbReference type="PANTHER" id="PTHR12069:SF0">
    <property type="entry name" value="DNA-DIRECTED RNA POLYMERASE III SUBUNIT RPC5"/>
    <property type="match status" value="1"/>
</dbReference>
<proteinExistence type="predicted"/>
<feature type="region of interest" description="Disordered" evidence="1">
    <location>
        <begin position="162"/>
        <end position="204"/>
    </location>
</feature>
<feature type="compositionally biased region" description="Basic and acidic residues" evidence="1">
    <location>
        <begin position="100"/>
        <end position="118"/>
    </location>
</feature>
<gene>
    <name evidence="2" type="ORF">EIP91_001416</name>
</gene>
<dbReference type="InterPro" id="IPR006886">
    <property type="entry name" value="RNA_pol_III_Rpc5"/>
</dbReference>
<dbReference type="STRING" id="92696.A0A4V2MWH9"/>
<dbReference type="GO" id="GO:0042797">
    <property type="term" value="P:tRNA transcription by RNA polymerase III"/>
    <property type="evidence" value="ECO:0007669"/>
    <property type="project" value="TreeGrafter"/>
</dbReference>
<dbReference type="Pfam" id="PF04801">
    <property type="entry name" value="RPC5"/>
    <property type="match status" value="1"/>
</dbReference>
<accession>A0A4V2MWH9</accession>
<dbReference type="AlphaFoldDB" id="A0A4V2MWH9"/>
<keyword evidence="3" id="KW-1185">Reference proteome</keyword>
<dbReference type="OrthoDB" id="340681at2759"/>
<evidence type="ECO:0000313" key="2">
    <source>
        <dbReference type="EMBL" id="TCD66367.1"/>
    </source>
</evidence>
<dbReference type="PANTHER" id="PTHR12069">
    <property type="entry name" value="DNA-DIRECTED RNA POLYMERASES III 80 KDA POLYPEPTIDE RNA POLYMERASE III SUBUNIT 5"/>
    <property type="match status" value="1"/>
</dbReference>